<keyword evidence="7 10" id="KW-0479">Metal-binding</keyword>
<keyword evidence="8 10" id="KW-0460">Magnesium</keyword>
<evidence type="ECO:0000313" key="13">
    <source>
        <dbReference type="Proteomes" id="UP000325563"/>
    </source>
</evidence>
<dbReference type="Proteomes" id="UP000325563">
    <property type="component" value="Chromosome"/>
</dbReference>
<dbReference type="InterPro" id="IPR005907">
    <property type="entry name" value="G1P_thy_trans_s"/>
</dbReference>
<dbReference type="EC" id="2.7.7.24" evidence="3 10"/>
<dbReference type="KEGG" id="svn:CP980_08080"/>
<keyword evidence="5 10" id="KW-0808">Transferase</keyword>
<comment type="function">
    <text evidence="10">Catalyzes the formation of dTDP-glucose, from dTTP and glucose 1-phosphate, as well as its pyrophosphorolysis.</text>
</comment>
<name>A0A5J6JBD5_STRVI</name>
<comment type="cofactor">
    <cofactor evidence="1">
        <name>Mg(2+)</name>
        <dbReference type="ChEBI" id="CHEBI:18420"/>
    </cofactor>
</comment>
<evidence type="ECO:0000256" key="8">
    <source>
        <dbReference type="ARBA" id="ARBA00022842"/>
    </source>
</evidence>
<dbReference type="InterPro" id="IPR005835">
    <property type="entry name" value="NTP_transferase_dom"/>
</dbReference>
<dbReference type="NCBIfam" id="TIGR01207">
    <property type="entry name" value="rmlA"/>
    <property type="match status" value="1"/>
</dbReference>
<dbReference type="GO" id="GO:0046872">
    <property type="term" value="F:metal ion binding"/>
    <property type="evidence" value="ECO:0007669"/>
    <property type="project" value="UniProtKB-KW"/>
</dbReference>
<dbReference type="GO" id="GO:0000271">
    <property type="term" value="P:polysaccharide biosynthetic process"/>
    <property type="evidence" value="ECO:0007669"/>
    <property type="project" value="UniProtKB-ARBA"/>
</dbReference>
<proteinExistence type="inferred from homology"/>
<gene>
    <name evidence="12" type="primary">rfbA</name>
    <name evidence="12" type="ORF">CP980_08080</name>
</gene>
<evidence type="ECO:0000259" key="11">
    <source>
        <dbReference type="Pfam" id="PF00483"/>
    </source>
</evidence>
<dbReference type="Gene3D" id="3.90.550.10">
    <property type="entry name" value="Spore Coat Polysaccharide Biosynthesis Protein SpsA, Chain A"/>
    <property type="match status" value="1"/>
</dbReference>
<dbReference type="GO" id="GO:0019318">
    <property type="term" value="P:hexose metabolic process"/>
    <property type="evidence" value="ECO:0007669"/>
    <property type="project" value="UniProtKB-ARBA"/>
</dbReference>
<keyword evidence="6 10" id="KW-0548">Nucleotidyltransferase</keyword>
<evidence type="ECO:0000313" key="12">
    <source>
        <dbReference type="EMBL" id="QEV45026.1"/>
    </source>
</evidence>
<dbReference type="AlphaFoldDB" id="A0A5J6JBD5"/>
<accession>A0A5J6JBD5</accession>
<dbReference type="EMBL" id="CP023692">
    <property type="protein sequence ID" value="QEV45026.1"/>
    <property type="molecule type" value="Genomic_DNA"/>
</dbReference>
<organism evidence="12 13">
    <name type="scientific">Streptomyces vinaceus</name>
    <dbReference type="NCBI Taxonomy" id="1960"/>
    <lineage>
        <taxon>Bacteria</taxon>
        <taxon>Bacillati</taxon>
        <taxon>Actinomycetota</taxon>
        <taxon>Actinomycetes</taxon>
        <taxon>Kitasatosporales</taxon>
        <taxon>Streptomycetaceae</taxon>
        <taxon>Streptomyces</taxon>
    </lineage>
</organism>
<comment type="catalytic activity">
    <reaction evidence="9 10">
        <text>dTTP + alpha-D-glucose 1-phosphate + H(+) = dTDP-alpha-D-glucose + diphosphate</text>
        <dbReference type="Rhea" id="RHEA:15225"/>
        <dbReference type="ChEBI" id="CHEBI:15378"/>
        <dbReference type="ChEBI" id="CHEBI:33019"/>
        <dbReference type="ChEBI" id="CHEBI:37568"/>
        <dbReference type="ChEBI" id="CHEBI:57477"/>
        <dbReference type="ChEBI" id="CHEBI:58601"/>
        <dbReference type="EC" id="2.7.7.24"/>
    </reaction>
</comment>
<dbReference type="InterPro" id="IPR029044">
    <property type="entry name" value="Nucleotide-diphossugar_trans"/>
</dbReference>
<dbReference type="SUPFAM" id="SSF53448">
    <property type="entry name" value="Nucleotide-diphospho-sugar transferases"/>
    <property type="match status" value="1"/>
</dbReference>
<sequence length="290" mass="31534">MRGIILAGGSGTRLRPLTSVHSKQLLPVYDKPMIYYPLSVLMQTGIREILIISTPEHLGAYRSLLGDGGRLGIRLEYAVQDQPKGLAEALLIGREFVGDEQVCLILGDNIFYGHGLPDMLRAEAARLDGCTLFGYPVSDPERYGVATVDEDGTILTLEEKPTAPRSNLAVTGLYLYDNDALDLAAGLAPSARQELEITDLNLRYVEQGRARLVNLGRGSAWFDTGTHDSLLEAATFVQVLEKRQGIRISCVEEVAYRMGYIDAEQLAALGGELSPSTSYGRYVLELAGAA</sequence>
<evidence type="ECO:0000256" key="1">
    <source>
        <dbReference type="ARBA" id="ARBA00001946"/>
    </source>
</evidence>
<dbReference type="PANTHER" id="PTHR43532">
    <property type="entry name" value="GLUCOSE-1-PHOSPHATE THYMIDYLYLTRANSFERASE"/>
    <property type="match status" value="1"/>
</dbReference>
<dbReference type="FunFam" id="3.90.550.10:FF:000023">
    <property type="entry name" value="Glucose-1-phosphate thymidylyltransferase"/>
    <property type="match status" value="1"/>
</dbReference>
<evidence type="ECO:0000256" key="7">
    <source>
        <dbReference type="ARBA" id="ARBA00022723"/>
    </source>
</evidence>
<evidence type="ECO:0000256" key="10">
    <source>
        <dbReference type="RuleBase" id="RU003706"/>
    </source>
</evidence>
<dbReference type="RefSeq" id="WP_150527854.1">
    <property type="nucleotide sequence ID" value="NZ_BNBW01000009.1"/>
</dbReference>
<reference evidence="12 13" key="1">
    <citation type="submission" date="2017-09" db="EMBL/GenBank/DDBJ databases">
        <authorList>
            <person name="Lee N."/>
            <person name="Cho B.-K."/>
        </authorList>
    </citation>
    <scope>NUCLEOTIDE SEQUENCE [LARGE SCALE GENOMIC DNA]</scope>
    <source>
        <strain evidence="12 13">ATCC 27476</strain>
    </source>
</reference>
<evidence type="ECO:0000256" key="4">
    <source>
        <dbReference type="ARBA" id="ARBA00017654"/>
    </source>
</evidence>
<dbReference type="GeneID" id="95610524"/>
<comment type="similarity">
    <text evidence="2 10">Belongs to the glucose-1-phosphate thymidylyltransferase family.</text>
</comment>
<keyword evidence="13" id="KW-1185">Reference proteome</keyword>
<protein>
    <recommendedName>
        <fullName evidence="4 10">Glucose-1-phosphate thymidylyltransferase</fullName>
        <ecNumber evidence="3 10">2.7.7.24</ecNumber>
    </recommendedName>
</protein>
<evidence type="ECO:0000256" key="6">
    <source>
        <dbReference type="ARBA" id="ARBA00022695"/>
    </source>
</evidence>
<dbReference type="PANTHER" id="PTHR43532:SF1">
    <property type="entry name" value="GLUCOSE-1-PHOSPHATE THYMIDYLYLTRANSFERASE 1"/>
    <property type="match status" value="1"/>
</dbReference>
<evidence type="ECO:0000256" key="2">
    <source>
        <dbReference type="ARBA" id="ARBA00010480"/>
    </source>
</evidence>
<dbReference type="Pfam" id="PF00483">
    <property type="entry name" value="NTP_transferase"/>
    <property type="match status" value="1"/>
</dbReference>
<dbReference type="CDD" id="cd02538">
    <property type="entry name" value="G1P_TT_short"/>
    <property type="match status" value="1"/>
</dbReference>
<feature type="domain" description="Nucleotidyl transferase" evidence="11">
    <location>
        <begin position="3"/>
        <end position="237"/>
    </location>
</feature>
<evidence type="ECO:0000256" key="3">
    <source>
        <dbReference type="ARBA" id="ARBA00012461"/>
    </source>
</evidence>
<evidence type="ECO:0000256" key="5">
    <source>
        <dbReference type="ARBA" id="ARBA00022679"/>
    </source>
</evidence>
<evidence type="ECO:0000256" key="9">
    <source>
        <dbReference type="ARBA" id="ARBA00049336"/>
    </source>
</evidence>
<dbReference type="GO" id="GO:0008879">
    <property type="term" value="F:glucose-1-phosphate thymidylyltransferase activity"/>
    <property type="evidence" value="ECO:0007669"/>
    <property type="project" value="UniProtKB-EC"/>
</dbReference>